<name>A0A2M3ZUF3_9DIPT</name>
<evidence type="ECO:0000313" key="1">
    <source>
        <dbReference type="EMBL" id="MBW32173.1"/>
    </source>
</evidence>
<reference evidence="1" key="1">
    <citation type="submission" date="2018-01" db="EMBL/GenBank/DDBJ databases">
        <title>An insight into the sialome of Amazonian anophelines.</title>
        <authorList>
            <person name="Ribeiro J.M."/>
            <person name="Scarpassa V."/>
            <person name="Calvo E."/>
        </authorList>
    </citation>
    <scope>NUCLEOTIDE SEQUENCE</scope>
    <source>
        <tissue evidence="1">Salivary glands</tissue>
    </source>
</reference>
<sequence length="73" mass="7816">MLTVKKVVSLSATATAVCRSVAESARIASSTGVRCARRISWAQTICESTFGYTTMSDRIRARTAVTAFGRRAA</sequence>
<dbReference type="EMBL" id="GGFM01011422">
    <property type="protein sequence ID" value="MBW32173.1"/>
    <property type="molecule type" value="Transcribed_RNA"/>
</dbReference>
<dbReference type="AlphaFoldDB" id="A0A2M3ZUF3"/>
<protein>
    <submittedName>
        <fullName evidence="1">Putative secreted peptide</fullName>
    </submittedName>
</protein>
<organism evidence="1">
    <name type="scientific">Anopheles braziliensis</name>
    <dbReference type="NCBI Taxonomy" id="58242"/>
    <lineage>
        <taxon>Eukaryota</taxon>
        <taxon>Metazoa</taxon>
        <taxon>Ecdysozoa</taxon>
        <taxon>Arthropoda</taxon>
        <taxon>Hexapoda</taxon>
        <taxon>Insecta</taxon>
        <taxon>Pterygota</taxon>
        <taxon>Neoptera</taxon>
        <taxon>Endopterygota</taxon>
        <taxon>Diptera</taxon>
        <taxon>Nematocera</taxon>
        <taxon>Culicoidea</taxon>
        <taxon>Culicidae</taxon>
        <taxon>Anophelinae</taxon>
        <taxon>Anopheles</taxon>
    </lineage>
</organism>
<accession>A0A2M3ZUF3</accession>
<proteinExistence type="predicted"/>